<dbReference type="Pfam" id="PF13812">
    <property type="entry name" value="PPR_3"/>
    <property type="match status" value="1"/>
</dbReference>
<dbReference type="InterPro" id="IPR046960">
    <property type="entry name" value="PPR_At4g14850-like_plant"/>
</dbReference>
<protein>
    <submittedName>
        <fullName evidence="4">Pentatricopeptide repeat-containing protein, chloroplastic</fullName>
    </submittedName>
</protein>
<dbReference type="PANTHER" id="PTHR47926">
    <property type="entry name" value="PENTATRICOPEPTIDE REPEAT-CONTAINING PROTEIN"/>
    <property type="match status" value="1"/>
</dbReference>
<dbReference type="PROSITE" id="PS51375">
    <property type="entry name" value="PPR"/>
    <property type="match status" value="5"/>
</dbReference>
<dbReference type="PANTHER" id="PTHR47926:SF354">
    <property type="entry name" value="REPEAT (PPR-LIKE) SUPERFAMILY PROTEIN, PUTATIVE-RELATED"/>
    <property type="match status" value="1"/>
</dbReference>
<feature type="compositionally biased region" description="Polar residues" evidence="3">
    <location>
        <begin position="1"/>
        <end position="11"/>
    </location>
</feature>
<evidence type="ECO:0000256" key="1">
    <source>
        <dbReference type="ARBA" id="ARBA00022737"/>
    </source>
</evidence>
<feature type="repeat" description="PPR" evidence="2">
    <location>
        <begin position="117"/>
        <end position="151"/>
    </location>
</feature>
<proteinExistence type="predicted"/>
<dbReference type="GO" id="GO:0009451">
    <property type="term" value="P:RNA modification"/>
    <property type="evidence" value="ECO:0007669"/>
    <property type="project" value="InterPro"/>
</dbReference>
<dbReference type="Pfam" id="PF13041">
    <property type="entry name" value="PPR_2"/>
    <property type="match status" value="2"/>
</dbReference>
<dbReference type="InterPro" id="IPR011990">
    <property type="entry name" value="TPR-like_helical_dom_sf"/>
</dbReference>
<dbReference type="EMBL" id="JACGWM010000008">
    <property type="protein sequence ID" value="KAL0357212.1"/>
    <property type="molecule type" value="Genomic_DNA"/>
</dbReference>
<dbReference type="InterPro" id="IPR002885">
    <property type="entry name" value="PPR_rpt"/>
</dbReference>
<name>A0AAW2PLT3_9LAMI</name>
<dbReference type="AlphaFoldDB" id="A0AAW2PLT3"/>
<sequence>MVALSSCNVTPKPQRGPPSNLLHHFHQNPLKILYKSNNYNNDTFKLEASPAPLFPLTPPKRKPKKFHEKNAFPNSIPIHNRNPHAIYRDIQKFANQNKMKEALAILDYLDHRGIPTNVTTFSSLISACVRVRSIDAAKQVHAHIRINGLEKNEFLQTKLVHMYAGCGSIEDAKRVFETMNITSVYPWNALLRGNVVLGRRNYHEVLDSFSEMQASGVELNVYSFSCLIKSLAGARALRQGLKTHGILIKNGLLQSCIIRTSLIDMYFKCGKIKLAHNLFEEVEERDVVVWGAMIAGLGHNRLQKEALECTRWMVREGIGVNSVILTSILPVIGEVFARKIGQEVHAYVIKTREYSKQLFIQSALVDMYCKCGDMVSGRKVFYGSKERNTISWTALLSGYVANGRLDQALRSIIWMQQEGFKPDVVTVATVLPVCGKLRALKQGKEIHAYAVKNEFLPSVSVATSLMIMYSKCGILDYCLRVFDSMEKKNVISWTAMIECYIECQSLHEALGVFRLMQLSKHRPDSVTIARILSVCGQLKVQKLGKEVHAQALKKKLEPVPFVSAEIVKMYGNCGAVNKAMLAFDAIPCKGSVTWTAIIEAYGCNGQYEEAIHLFKQMMSDGFSPNQFTFKVVLSICEQGGFADEAKMFFTLMTRNYKIKASEEHYSSIINLLIRSGLTEEAEKIYTTEFIRSLTIRFDFEIIVADSVQKREKTRLERRVTNTGCCEESQPHGISNSFNTVRQGLHAIICNRLHVKTLLFVCNRRTEAHLELEKEVNQIVNVLPETM</sequence>
<dbReference type="FunFam" id="1.25.40.10:FF:000285">
    <property type="entry name" value="Pentatricopeptide repeat-containing protein, chloroplastic"/>
    <property type="match status" value="2"/>
</dbReference>
<dbReference type="FunFam" id="1.25.40.10:FF:001058">
    <property type="entry name" value="Pentatricopeptide repeat-containing protein chloroplastic"/>
    <property type="match status" value="1"/>
</dbReference>
<feature type="repeat" description="PPR" evidence="2">
    <location>
        <begin position="286"/>
        <end position="320"/>
    </location>
</feature>
<dbReference type="GO" id="GO:0003723">
    <property type="term" value="F:RNA binding"/>
    <property type="evidence" value="ECO:0007669"/>
    <property type="project" value="InterPro"/>
</dbReference>
<organism evidence="4">
    <name type="scientific">Sesamum calycinum</name>
    <dbReference type="NCBI Taxonomy" id="2727403"/>
    <lineage>
        <taxon>Eukaryota</taxon>
        <taxon>Viridiplantae</taxon>
        <taxon>Streptophyta</taxon>
        <taxon>Embryophyta</taxon>
        <taxon>Tracheophyta</taxon>
        <taxon>Spermatophyta</taxon>
        <taxon>Magnoliopsida</taxon>
        <taxon>eudicotyledons</taxon>
        <taxon>Gunneridae</taxon>
        <taxon>Pentapetalae</taxon>
        <taxon>asterids</taxon>
        <taxon>lamiids</taxon>
        <taxon>Lamiales</taxon>
        <taxon>Pedaliaceae</taxon>
        <taxon>Sesamum</taxon>
    </lineage>
</organism>
<dbReference type="Pfam" id="PF01535">
    <property type="entry name" value="PPR"/>
    <property type="match status" value="5"/>
</dbReference>
<comment type="caution">
    <text evidence="4">The sequence shown here is derived from an EMBL/GenBank/DDBJ whole genome shotgun (WGS) entry which is preliminary data.</text>
</comment>
<feature type="repeat" description="PPR" evidence="2">
    <location>
        <begin position="388"/>
        <end position="422"/>
    </location>
</feature>
<feature type="region of interest" description="Disordered" evidence="3">
    <location>
        <begin position="1"/>
        <end position="21"/>
    </location>
</feature>
<reference evidence="4" key="1">
    <citation type="submission" date="2020-06" db="EMBL/GenBank/DDBJ databases">
        <authorList>
            <person name="Li T."/>
            <person name="Hu X."/>
            <person name="Zhang T."/>
            <person name="Song X."/>
            <person name="Zhang H."/>
            <person name="Dai N."/>
            <person name="Sheng W."/>
            <person name="Hou X."/>
            <person name="Wei L."/>
        </authorList>
    </citation>
    <scope>NUCLEOTIDE SEQUENCE</scope>
    <source>
        <strain evidence="4">KEN8</strain>
        <tissue evidence="4">Leaf</tissue>
    </source>
</reference>
<feature type="repeat" description="PPR" evidence="2">
    <location>
        <begin position="590"/>
        <end position="624"/>
    </location>
</feature>
<feature type="repeat" description="PPR" evidence="2">
    <location>
        <begin position="489"/>
        <end position="523"/>
    </location>
</feature>
<keyword evidence="1" id="KW-0677">Repeat</keyword>
<dbReference type="FunFam" id="1.25.40.10:FF:000073">
    <property type="entry name" value="Pentatricopeptide repeat-containing protein chloroplastic"/>
    <property type="match status" value="1"/>
</dbReference>
<evidence type="ECO:0000313" key="4">
    <source>
        <dbReference type="EMBL" id="KAL0357212.1"/>
    </source>
</evidence>
<dbReference type="Gene3D" id="1.25.40.10">
    <property type="entry name" value="Tetratricopeptide repeat domain"/>
    <property type="match status" value="5"/>
</dbReference>
<evidence type="ECO:0000256" key="2">
    <source>
        <dbReference type="PROSITE-ProRule" id="PRU00708"/>
    </source>
</evidence>
<gene>
    <name evidence="4" type="ORF">Scaly_1406900</name>
</gene>
<dbReference type="NCBIfam" id="TIGR00756">
    <property type="entry name" value="PPR"/>
    <property type="match status" value="2"/>
</dbReference>
<accession>A0AAW2PLT3</accession>
<evidence type="ECO:0000256" key="3">
    <source>
        <dbReference type="SAM" id="MobiDB-lite"/>
    </source>
</evidence>
<reference evidence="4" key="2">
    <citation type="journal article" date="2024" name="Plant">
        <title>Genomic evolution and insights into agronomic trait innovations of Sesamum species.</title>
        <authorList>
            <person name="Miao H."/>
            <person name="Wang L."/>
            <person name="Qu L."/>
            <person name="Liu H."/>
            <person name="Sun Y."/>
            <person name="Le M."/>
            <person name="Wang Q."/>
            <person name="Wei S."/>
            <person name="Zheng Y."/>
            <person name="Lin W."/>
            <person name="Duan Y."/>
            <person name="Cao H."/>
            <person name="Xiong S."/>
            <person name="Wang X."/>
            <person name="Wei L."/>
            <person name="Li C."/>
            <person name="Ma Q."/>
            <person name="Ju M."/>
            <person name="Zhao R."/>
            <person name="Li G."/>
            <person name="Mu C."/>
            <person name="Tian Q."/>
            <person name="Mei H."/>
            <person name="Zhang T."/>
            <person name="Gao T."/>
            <person name="Zhang H."/>
        </authorList>
    </citation>
    <scope>NUCLEOTIDE SEQUENCE</scope>
    <source>
        <strain evidence="4">KEN8</strain>
    </source>
</reference>